<dbReference type="GO" id="GO:0016491">
    <property type="term" value="F:oxidoreductase activity"/>
    <property type="evidence" value="ECO:0007669"/>
    <property type="project" value="UniProtKB-KW"/>
</dbReference>
<dbReference type="AlphaFoldDB" id="A0A1R1EZZ2"/>
<evidence type="ECO:0000256" key="2">
    <source>
        <dbReference type="ARBA" id="ARBA00023002"/>
    </source>
</evidence>
<name>A0A1R1EZZ2_9BACL</name>
<protein>
    <submittedName>
        <fullName evidence="5">Dehydrogenase</fullName>
    </submittedName>
</protein>
<dbReference type="InterPro" id="IPR048666">
    <property type="entry name" value="RedAm-like_C"/>
</dbReference>
<feature type="domain" description="6-phosphogluconate dehydrogenase NADP-binding" evidence="3">
    <location>
        <begin position="17"/>
        <end position="164"/>
    </location>
</feature>
<dbReference type="InterPro" id="IPR036291">
    <property type="entry name" value="NAD(P)-bd_dom_sf"/>
</dbReference>
<comment type="caution">
    <text evidence="5">The sequence shown here is derived from an EMBL/GenBank/DDBJ whole genome shotgun (WGS) entry which is preliminary data.</text>
</comment>
<dbReference type="Gene3D" id="1.10.1040.10">
    <property type="entry name" value="N-(1-d-carboxylethyl)-l-norvaline Dehydrogenase, domain 2"/>
    <property type="match status" value="1"/>
</dbReference>
<dbReference type="InterPro" id="IPR013328">
    <property type="entry name" value="6PGD_dom2"/>
</dbReference>
<dbReference type="SUPFAM" id="SSF51735">
    <property type="entry name" value="NAD(P)-binding Rossmann-fold domains"/>
    <property type="match status" value="1"/>
</dbReference>
<evidence type="ECO:0000259" key="4">
    <source>
        <dbReference type="Pfam" id="PF21761"/>
    </source>
</evidence>
<evidence type="ECO:0000256" key="1">
    <source>
        <dbReference type="ARBA" id="ARBA00009080"/>
    </source>
</evidence>
<comment type="similarity">
    <text evidence="1">Belongs to the HIBADH-related family.</text>
</comment>
<dbReference type="InterPro" id="IPR006115">
    <property type="entry name" value="6PGDH_NADP-bd"/>
</dbReference>
<keyword evidence="2" id="KW-0560">Oxidoreductase</keyword>
<dbReference type="InterPro" id="IPR051265">
    <property type="entry name" value="HIBADH-related_NP60_sf"/>
</dbReference>
<gene>
    <name evidence="5" type="ORF">BK138_01820</name>
</gene>
<dbReference type="Pfam" id="PF21761">
    <property type="entry name" value="RedAm-like_C"/>
    <property type="match status" value="1"/>
</dbReference>
<organism evidence="5 6">
    <name type="scientific">Paenibacillus rhizosphaerae</name>
    <dbReference type="NCBI Taxonomy" id="297318"/>
    <lineage>
        <taxon>Bacteria</taxon>
        <taxon>Bacillati</taxon>
        <taxon>Bacillota</taxon>
        <taxon>Bacilli</taxon>
        <taxon>Bacillales</taxon>
        <taxon>Paenibacillaceae</taxon>
        <taxon>Paenibacillus</taxon>
    </lineage>
</organism>
<evidence type="ECO:0000259" key="3">
    <source>
        <dbReference type="Pfam" id="PF03446"/>
    </source>
</evidence>
<proteinExistence type="inferred from homology"/>
<dbReference type="Pfam" id="PF03446">
    <property type="entry name" value="NAD_binding_2"/>
    <property type="match status" value="1"/>
</dbReference>
<dbReference type="STRING" id="297318.BK138_01820"/>
<accession>A0A1R1EZZ2</accession>
<dbReference type="PIRSF" id="PIRSF000103">
    <property type="entry name" value="HIBADH"/>
    <property type="match status" value="1"/>
</dbReference>
<evidence type="ECO:0000313" key="6">
    <source>
        <dbReference type="Proteomes" id="UP000187172"/>
    </source>
</evidence>
<dbReference type="Proteomes" id="UP000187172">
    <property type="component" value="Unassembled WGS sequence"/>
</dbReference>
<dbReference type="PANTHER" id="PTHR43580:SF2">
    <property type="entry name" value="CYTOKINE-LIKE NUCLEAR FACTOR N-PAC"/>
    <property type="match status" value="1"/>
</dbReference>
<dbReference type="Gene3D" id="3.40.50.720">
    <property type="entry name" value="NAD(P)-binding Rossmann-like Domain"/>
    <property type="match status" value="1"/>
</dbReference>
<feature type="domain" description="NADPH-dependent reductive aminase-like C-terminal" evidence="4">
    <location>
        <begin position="171"/>
        <end position="297"/>
    </location>
</feature>
<dbReference type="EMBL" id="MRTP01000001">
    <property type="protein sequence ID" value="OMF57380.1"/>
    <property type="molecule type" value="Genomic_DNA"/>
</dbReference>
<dbReference type="InterPro" id="IPR015815">
    <property type="entry name" value="HIBADH-related"/>
</dbReference>
<evidence type="ECO:0000313" key="5">
    <source>
        <dbReference type="EMBL" id="OMF57380.1"/>
    </source>
</evidence>
<dbReference type="PANTHER" id="PTHR43580">
    <property type="entry name" value="OXIDOREDUCTASE GLYR1-RELATED"/>
    <property type="match status" value="1"/>
</dbReference>
<dbReference type="GO" id="GO:0050661">
    <property type="term" value="F:NADP binding"/>
    <property type="evidence" value="ECO:0007669"/>
    <property type="project" value="InterPro"/>
</dbReference>
<dbReference type="RefSeq" id="WP_076165118.1">
    <property type="nucleotide sequence ID" value="NZ_MRTP01000001.1"/>
</dbReference>
<sequence length="301" mass="32084">MYDNNQTMNPPADRSPVTVIGLGPMGRMLAAAFLQNGHPTTLWNRTKGKADELVSQGATVADTVADAVAASPLVIVCVLDYNAVYSILEYSAASLKGRTLVNLTSGSPDGARQMAAWAAKGGFNYLDGAIIVPAVGQPEASILYSGSENAYLTHQRTLMSLGGTSSYLSIDPGRAAAYDVALLDIFWTSMTGYIHALAIASAENITATDLVPYARKIIGMMPDIMVEFANQVDNSHYPGIESNLISTEAVMDNIIHASKARGIEVGVLIAAKNLVRQAIDLGYGKQDFSYLAELIRKPHDN</sequence>
<reference evidence="5 6" key="1">
    <citation type="submission" date="2016-11" db="EMBL/GenBank/DDBJ databases">
        <title>Paenibacillus species isolates.</title>
        <authorList>
            <person name="Beno S.M."/>
        </authorList>
    </citation>
    <scope>NUCLEOTIDE SEQUENCE [LARGE SCALE GENOMIC DNA]</scope>
    <source>
        <strain evidence="5 6">FSL R5-0378</strain>
    </source>
</reference>
<keyword evidence="6" id="KW-1185">Reference proteome</keyword>